<sequence>MRSVFDLCPSSELGCQLLTQVALPAPGQASPPGLAPHCGGRQALSTSSMDALLGCPFITSDRSIAVPLAGPGLSSRDGTPWEELQREFKSGIIRLQIPPPKEKDQAEDLLAAGAQVPVPDDRVLLTH</sequence>
<accession>L9KY50</accession>
<evidence type="ECO:0000313" key="2">
    <source>
        <dbReference type="Proteomes" id="UP000011518"/>
    </source>
</evidence>
<dbReference type="AlphaFoldDB" id="L9KY50"/>
<proteinExistence type="predicted"/>
<gene>
    <name evidence="1" type="ORF">TREES_T100018449</name>
</gene>
<evidence type="ECO:0000313" key="1">
    <source>
        <dbReference type="EMBL" id="ELW67638.1"/>
    </source>
</evidence>
<organism evidence="1 2">
    <name type="scientific">Tupaia chinensis</name>
    <name type="common">Chinese tree shrew</name>
    <name type="synonym">Tupaia belangeri chinensis</name>
    <dbReference type="NCBI Taxonomy" id="246437"/>
    <lineage>
        <taxon>Eukaryota</taxon>
        <taxon>Metazoa</taxon>
        <taxon>Chordata</taxon>
        <taxon>Craniata</taxon>
        <taxon>Vertebrata</taxon>
        <taxon>Euteleostomi</taxon>
        <taxon>Mammalia</taxon>
        <taxon>Eutheria</taxon>
        <taxon>Euarchontoglires</taxon>
        <taxon>Scandentia</taxon>
        <taxon>Tupaiidae</taxon>
        <taxon>Tupaia</taxon>
    </lineage>
</organism>
<name>L9KY50_TUPCH</name>
<reference evidence="2" key="1">
    <citation type="submission" date="2012-07" db="EMBL/GenBank/DDBJ databases">
        <title>Genome of the Chinese tree shrew, a rising model animal genetically related to primates.</title>
        <authorList>
            <person name="Zhang G."/>
            <person name="Fan Y."/>
            <person name="Yao Y."/>
            <person name="Huang Z."/>
        </authorList>
    </citation>
    <scope>NUCLEOTIDE SEQUENCE [LARGE SCALE GENOMIC DNA]</scope>
</reference>
<keyword evidence="2" id="KW-1185">Reference proteome</keyword>
<dbReference type="EMBL" id="KB320604">
    <property type="protein sequence ID" value="ELW67638.1"/>
    <property type="molecule type" value="Genomic_DNA"/>
</dbReference>
<reference evidence="2" key="2">
    <citation type="journal article" date="2013" name="Nat. Commun.">
        <title>Genome of the Chinese tree shrew.</title>
        <authorList>
            <person name="Fan Y."/>
            <person name="Huang Z.Y."/>
            <person name="Cao C.C."/>
            <person name="Chen C.S."/>
            <person name="Chen Y.X."/>
            <person name="Fan D.D."/>
            <person name="He J."/>
            <person name="Hou H.L."/>
            <person name="Hu L."/>
            <person name="Hu X.T."/>
            <person name="Jiang X.T."/>
            <person name="Lai R."/>
            <person name="Lang Y.S."/>
            <person name="Liang B."/>
            <person name="Liao S.G."/>
            <person name="Mu D."/>
            <person name="Ma Y.Y."/>
            <person name="Niu Y.Y."/>
            <person name="Sun X.Q."/>
            <person name="Xia J.Q."/>
            <person name="Xiao J."/>
            <person name="Xiong Z.Q."/>
            <person name="Xu L."/>
            <person name="Yang L."/>
            <person name="Zhang Y."/>
            <person name="Zhao W."/>
            <person name="Zhao X.D."/>
            <person name="Zheng Y.T."/>
            <person name="Zhou J.M."/>
            <person name="Zhu Y.B."/>
            <person name="Zhang G.J."/>
            <person name="Wang J."/>
            <person name="Yao Y.G."/>
        </authorList>
    </citation>
    <scope>NUCLEOTIDE SEQUENCE [LARGE SCALE GENOMIC DNA]</scope>
</reference>
<protein>
    <submittedName>
        <fullName evidence="1">Uncharacterized protein</fullName>
    </submittedName>
</protein>
<dbReference type="Proteomes" id="UP000011518">
    <property type="component" value="Unassembled WGS sequence"/>
</dbReference>
<dbReference type="InParanoid" id="L9KY50"/>